<sequence length="42" mass="4315">MAEEAPPALVVGGTGMPAAVVRGVRLDALDREPARQAVAERS</sequence>
<dbReference type="EMBL" id="JBHSFH010000003">
    <property type="protein sequence ID" value="MFC4492883.1"/>
    <property type="molecule type" value="Genomic_DNA"/>
</dbReference>
<proteinExistence type="predicted"/>
<evidence type="ECO:0000313" key="2">
    <source>
        <dbReference type="Proteomes" id="UP001595997"/>
    </source>
</evidence>
<dbReference type="RefSeq" id="WP_386441230.1">
    <property type="nucleotide sequence ID" value="NZ_JBHSFH010000003.1"/>
</dbReference>
<comment type="caution">
    <text evidence="1">The sequence shown here is derived from an EMBL/GenBank/DDBJ whole genome shotgun (WGS) entry which is preliminary data.</text>
</comment>
<evidence type="ECO:0000313" key="1">
    <source>
        <dbReference type="EMBL" id="MFC4492883.1"/>
    </source>
</evidence>
<name>A0ABV9A2K8_9ACTN</name>
<gene>
    <name evidence="1" type="ORF">ACFPA8_01870</name>
</gene>
<organism evidence="1 2">
    <name type="scientific">Streptomyces ovatisporus</name>
    <dbReference type="NCBI Taxonomy" id="1128682"/>
    <lineage>
        <taxon>Bacteria</taxon>
        <taxon>Bacillati</taxon>
        <taxon>Actinomycetota</taxon>
        <taxon>Actinomycetes</taxon>
        <taxon>Kitasatosporales</taxon>
        <taxon>Streptomycetaceae</taxon>
        <taxon>Streptomyces</taxon>
    </lineage>
</organism>
<keyword evidence="2" id="KW-1185">Reference proteome</keyword>
<dbReference type="Proteomes" id="UP001595997">
    <property type="component" value="Unassembled WGS sequence"/>
</dbReference>
<reference evidence="2" key="1">
    <citation type="journal article" date="2019" name="Int. J. Syst. Evol. Microbiol.">
        <title>The Global Catalogue of Microorganisms (GCM) 10K type strain sequencing project: providing services to taxonomists for standard genome sequencing and annotation.</title>
        <authorList>
            <consortium name="The Broad Institute Genomics Platform"/>
            <consortium name="The Broad Institute Genome Sequencing Center for Infectious Disease"/>
            <person name="Wu L."/>
            <person name="Ma J."/>
        </authorList>
    </citation>
    <scope>NUCLEOTIDE SEQUENCE [LARGE SCALE GENOMIC DNA]</scope>
    <source>
        <strain evidence="2">CGMCC 4.7357</strain>
    </source>
</reference>
<accession>A0ABV9A2K8</accession>
<protein>
    <submittedName>
        <fullName evidence="1">Uncharacterized protein</fullName>
    </submittedName>
</protein>